<dbReference type="EMBL" id="BMAT01008491">
    <property type="protein sequence ID" value="GFR86368.1"/>
    <property type="molecule type" value="Genomic_DNA"/>
</dbReference>
<dbReference type="PANTHER" id="PTHR24043">
    <property type="entry name" value="SCAVENGER RECEPTOR CLASS F"/>
    <property type="match status" value="1"/>
</dbReference>
<feature type="domain" description="EGF-like" evidence="4">
    <location>
        <begin position="245"/>
        <end position="280"/>
    </location>
</feature>
<keyword evidence="3" id="KW-0812">Transmembrane</keyword>
<dbReference type="GO" id="GO:0005044">
    <property type="term" value="F:scavenger receptor activity"/>
    <property type="evidence" value="ECO:0007669"/>
    <property type="project" value="InterPro"/>
</dbReference>
<dbReference type="Gene3D" id="2.170.300.10">
    <property type="entry name" value="Tie2 ligand-binding domain superfamily"/>
    <property type="match status" value="1"/>
</dbReference>
<feature type="region of interest" description="Disordered" evidence="2">
    <location>
        <begin position="445"/>
        <end position="466"/>
    </location>
</feature>
<dbReference type="AlphaFoldDB" id="A0AAV4GLE5"/>
<dbReference type="PANTHER" id="PTHR24043:SF8">
    <property type="entry name" value="EGF-LIKE DOMAIN-CONTAINING PROTEIN"/>
    <property type="match status" value="1"/>
</dbReference>
<organism evidence="5 6">
    <name type="scientific">Elysia marginata</name>
    <dbReference type="NCBI Taxonomy" id="1093978"/>
    <lineage>
        <taxon>Eukaryota</taxon>
        <taxon>Metazoa</taxon>
        <taxon>Spiralia</taxon>
        <taxon>Lophotrochozoa</taxon>
        <taxon>Mollusca</taxon>
        <taxon>Gastropoda</taxon>
        <taxon>Heterobranchia</taxon>
        <taxon>Euthyneura</taxon>
        <taxon>Panpulmonata</taxon>
        <taxon>Sacoglossa</taxon>
        <taxon>Placobranchoidea</taxon>
        <taxon>Plakobranchidae</taxon>
        <taxon>Elysia</taxon>
    </lineage>
</organism>
<evidence type="ECO:0000313" key="6">
    <source>
        <dbReference type="Proteomes" id="UP000762676"/>
    </source>
</evidence>
<feature type="domain" description="EGF-like" evidence="4">
    <location>
        <begin position="96"/>
        <end position="136"/>
    </location>
</feature>
<gene>
    <name evidence="5" type="ORF">ElyMa_004197200</name>
</gene>
<evidence type="ECO:0000259" key="4">
    <source>
        <dbReference type="SMART" id="SM00181"/>
    </source>
</evidence>
<keyword evidence="1" id="KW-0245">EGF-like domain</keyword>
<dbReference type="SMART" id="SM00181">
    <property type="entry name" value="EGF"/>
    <property type="match status" value="5"/>
</dbReference>
<keyword evidence="3" id="KW-1133">Transmembrane helix</keyword>
<feature type="domain" description="EGF-like" evidence="4">
    <location>
        <begin position="291"/>
        <end position="328"/>
    </location>
</feature>
<feature type="transmembrane region" description="Helical" evidence="3">
    <location>
        <begin position="340"/>
        <end position="362"/>
    </location>
</feature>
<feature type="domain" description="EGF-like" evidence="4">
    <location>
        <begin position="201"/>
        <end position="231"/>
    </location>
</feature>
<protein>
    <submittedName>
        <fullName evidence="5">Multiple epidermal growth factor-like domains 10</fullName>
    </submittedName>
</protein>
<sequence length="466" mass="49613">MSISKGLFQPIRADCETNTTRSVFVNGTSSLRCGSGCVLGIESASYKTNDITLDVKEWCQSKNNCSLKMSGQNTEKVDGSVLYYCRLACNKPAGKNCGGGCNETCRETAPPQTRCDPSSGTCTSGCDAGYQGDFCEETCNKTVGKNCGGGCNETCRETAAPQTRCDPSSGTCTSGCDAGYQGDFCEEKCNNGTYGENCGNTCSENCLGICHHVTGVCLQGCRSGYSGELCDTPCYNTYGANCAKSCSVTCKNTGPQARCNRFSGACASGCKAGYRGDFCENICINRTYGENCTGRCSIFCNGTGKTCSPINGACFYGCRLGFTGETCTSLPIIEPPVRHYGSLFAAALGVLGVVVIAIVLLVKIEEQQNPEENDKPFSFDIFDHPISKRMDAFAQQVYKADSIDDSGTPTDQLSTANPWGHVFDFGSPVDVARASQLSTYPPFRQFAKPHRTRPSMGFSHASSTSV</sequence>
<name>A0AAV4GLE5_9GAST</name>
<evidence type="ECO:0000256" key="2">
    <source>
        <dbReference type="SAM" id="MobiDB-lite"/>
    </source>
</evidence>
<comment type="caution">
    <text evidence="5">The sequence shown here is derived from an EMBL/GenBank/DDBJ whole genome shotgun (WGS) entry which is preliminary data.</text>
</comment>
<dbReference type="InterPro" id="IPR000742">
    <property type="entry name" value="EGF"/>
</dbReference>
<evidence type="ECO:0000313" key="5">
    <source>
        <dbReference type="EMBL" id="GFR86368.1"/>
    </source>
</evidence>
<accession>A0AAV4GLE5</accession>
<dbReference type="InterPro" id="IPR042635">
    <property type="entry name" value="MEGF10/SREC1/2-like"/>
</dbReference>
<dbReference type="Proteomes" id="UP000762676">
    <property type="component" value="Unassembled WGS sequence"/>
</dbReference>
<keyword evidence="3" id="KW-0472">Membrane</keyword>
<keyword evidence="6" id="KW-1185">Reference proteome</keyword>
<evidence type="ECO:0000256" key="1">
    <source>
        <dbReference type="ARBA" id="ARBA00022536"/>
    </source>
</evidence>
<proteinExistence type="predicted"/>
<evidence type="ECO:0000256" key="3">
    <source>
        <dbReference type="SAM" id="Phobius"/>
    </source>
</evidence>
<feature type="domain" description="EGF-like" evidence="4">
    <location>
        <begin position="146"/>
        <end position="186"/>
    </location>
</feature>
<reference evidence="5 6" key="1">
    <citation type="journal article" date="2021" name="Elife">
        <title>Chloroplast acquisition without the gene transfer in kleptoplastic sea slugs, Plakobranchus ocellatus.</title>
        <authorList>
            <person name="Maeda T."/>
            <person name="Takahashi S."/>
            <person name="Yoshida T."/>
            <person name="Shimamura S."/>
            <person name="Takaki Y."/>
            <person name="Nagai Y."/>
            <person name="Toyoda A."/>
            <person name="Suzuki Y."/>
            <person name="Arimoto A."/>
            <person name="Ishii H."/>
            <person name="Satoh N."/>
            <person name="Nishiyama T."/>
            <person name="Hasebe M."/>
            <person name="Maruyama T."/>
            <person name="Minagawa J."/>
            <person name="Obokata J."/>
            <person name="Shigenobu S."/>
        </authorList>
    </citation>
    <scope>NUCLEOTIDE SEQUENCE [LARGE SCALE GENOMIC DNA]</scope>
</reference>